<feature type="transmembrane region" description="Helical" evidence="1">
    <location>
        <begin position="43"/>
        <end position="69"/>
    </location>
</feature>
<feature type="transmembrane region" description="Helical" evidence="1">
    <location>
        <begin position="6"/>
        <end position="31"/>
    </location>
</feature>
<evidence type="ECO:0000313" key="2">
    <source>
        <dbReference type="EMBL" id="TGE36297.1"/>
    </source>
</evidence>
<keyword evidence="1" id="KW-0472">Membrane</keyword>
<comment type="caution">
    <text evidence="2">The sequence shown here is derived from an EMBL/GenBank/DDBJ whole genome shotgun (WGS) entry which is preliminary data.</text>
</comment>
<evidence type="ECO:0000313" key="3">
    <source>
        <dbReference type="Proteomes" id="UP000298460"/>
    </source>
</evidence>
<protein>
    <recommendedName>
        <fullName evidence="4">DUF2768 domain-containing protein</fullName>
    </recommendedName>
</protein>
<dbReference type="AlphaFoldDB" id="A0A4Z0R2T3"/>
<proteinExistence type="predicted"/>
<sequence>MSKFEFLTYLIFSWLPIITIVTGAILMIAGAVLKHKGLAYKKLFTAGIIFLAIFLLCLVALGVMGLIGVDPGRFD</sequence>
<keyword evidence="1" id="KW-1133">Transmembrane helix</keyword>
<dbReference type="EMBL" id="SPQQ01000008">
    <property type="protein sequence ID" value="TGE36297.1"/>
    <property type="molecule type" value="Genomic_DNA"/>
</dbReference>
<organism evidence="2 3">
    <name type="scientific">Desulfosporosinus fructosivorans</name>
    <dbReference type="NCBI Taxonomy" id="2018669"/>
    <lineage>
        <taxon>Bacteria</taxon>
        <taxon>Bacillati</taxon>
        <taxon>Bacillota</taxon>
        <taxon>Clostridia</taxon>
        <taxon>Eubacteriales</taxon>
        <taxon>Desulfitobacteriaceae</taxon>
        <taxon>Desulfosporosinus</taxon>
    </lineage>
</organism>
<gene>
    <name evidence="2" type="ORF">E4K67_20385</name>
</gene>
<evidence type="ECO:0000256" key="1">
    <source>
        <dbReference type="SAM" id="Phobius"/>
    </source>
</evidence>
<keyword evidence="3" id="KW-1185">Reference proteome</keyword>
<reference evidence="2 3" key="1">
    <citation type="submission" date="2019-03" db="EMBL/GenBank/DDBJ databases">
        <title>Draft Genome Sequence of Desulfosporosinus fructosivorans Strain 63.6F, Isolated from Marine Sediment in the Baltic Sea.</title>
        <authorList>
            <person name="Hausmann B."/>
            <person name="Vandieken V."/>
            <person name="Pjevac P."/>
            <person name="Schreck K."/>
            <person name="Herbold C.W."/>
            <person name="Loy A."/>
        </authorList>
    </citation>
    <scope>NUCLEOTIDE SEQUENCE [LARGE SCALE GENOMIC DNA]</scope>
    <source>
        <strain evidence="2 3">63.6F</strain>
    </source>
</reference>
<name>A0A4Z0R2T3_9FIRM</name>
<dbReference type="RefSeq" id="WP_135550092.1">
    <property type="nucleotide sequence ID" value="NZ_SPQQ01000008.1"/>
</dbReference>
<evidence type="ECO:0008006" key="4">
    <source>
        <dbReference type="Google" id="ProtNLM"/>
    </source>
</evidence>
<dbReference type="Proteomes" id="UP000298460">
    <property type="component" value="Unassembled WGS sequence"/>
</dbReference>
<accession>A0A4Z0R2T3</accession>
<keyword evidence="1" id="KW-0812">Transmembrane</keyword>